<keyword evidence="3" id="KW-1185">Reference proteome</keyword>
<reference evidence="2 3" key="1">
    <citation type="submission" date="2017-05" db="EMBL/GenBank/DDBJ databases">
        <authorList>
            <person name="Song R."/>
            <person name="Chenine A.L."/>
            <person name="Ruprecht R.M."/>
        </authorList>
    </citation>
    <scope>NUCLEOTIDE SEQUENCE [LARGE SCALE GENOMIC DNA]</scope>
    <source>
        <strain evidence="2 3">CECT 8663</strain>
    </source>
</reference>
<accession>A0A238L7A2</accession>
<dbReference type="Pfam" id="PF07238">
    <property type="entry name" value="PilZ"/>
    <property type="match status" value="1"/>
</dbReference>
<gene>
    <name evidence="2" type="ORF">PEV8663_04559</name>
</gene>
<evidence type="ECO:0000313" key="3">
    <source>
        <dbReference type="Proteomes" id="UP000220836"/>
    </source>
</evidence>
<evidence type="ECO:0000259" key="1">
    <source>
        <dbReference type="Pfam" id="PF07238"/>
    </source>
</evidence>
<dbReference type="InterPro" id="IPR009875">
    <property type="entry name" value="PilZ_domain"/>
</dbReference>
<sequence length="166" mass="18248">MSHWPICCETEKRAKSWSSGKAFKLTEAKLAGDKKGFNSTQIRFSKLVLTNSPDKRPQRPVRKPVSLLASVTHGGTTFDSVVFNLSRQGCNIIIDGELSDLTVGDTVGLDFVAYGRVGAILRWVQPQEAGLEFVVEDPELQPFTAWVVSQLQVDSLLADFPPSPND</sequence>
<protein>
    <recommendedName>
        <fullName evidence="1">PilZ domain-containing protein</fullName>
    </recommendedName>
</protein>
<dbReference type="Proteomes" id="UP000220836">
    <property type="component" value="Unassembled WGS sequence"/>
</dbReference>
<dbReference type="AlphaFoldDB" id="A0A238L7A2"/>
<dbReference type="GO" id="GO:0035438">
    <property type="term" value="F:cyclic-di-GMP binding"/>
    <property type="evidence" value="ECO:0007669"/>
    <property type="project" value="InterPro"/>
</dbReference>
<dbReference type="Gene3D" id="2.40.10.220">
    <property type="entry name" value="predicted glycosyltransferase like domains"/>
    <property type="match status" value="1"/>
</dbReference>
<feature type="domain" description="PilZ" evidence="1">
    <location>
        <begin position="61"/>
        <end position="138"/>
    </location>
</feature>
<dbReference type="SUPFAM" id="SSF141371">
    <property type="entry name" value="PilZ domain-like"/>
    <property type="match status" value="1"/>
</dbReference>
<name>A0A238L7A2_9RHOB</name>
<proteinExistence type="predicted"/>
<dbReference type="OrthoDB" id="7188320at2"/>
<evidence type="ECO:0000313" key="2">
    <source>
        <dbReference type="EMBL" id="SMX50242.1"/>
    </source>
</evidence>
<dbReference type="RefSeq" id="WP_097806963.1">
    <property type="nucleotide sequence ID" value="NZ_QKMF01000030.1"/>
</dbReference>
<dbReference type="EMBL" id="FXYH01000028">
    <property type="protein sequence ID" value="SMX50242.1"/>
    <property type="molecule type" value="Genomic_DNA"/>
</dbReference>
<organism evidence="2 3">
    <name type="scientific">Pelagimonas varians</name>
    <dbReference type="NCBI Taxonomy" id="696760"/>
    <lineage>
        <taxon>Bacteria</taxon>
        <taxon>Pseudomonadati</taxon>
        <taxon>Pseudomonadota</taxon>
        <taxon>Alphaproteobacteria</taxon>
        <taxon>Rhodobacterales</taxon>
        <taxon>Roseobacteraceae</taxon>
        <taxon>Pelagimonas</taxon>
    </lineage>
</organism>